<accession>A0A8T3C780</accession>
<organism evidence="1 2">
    <name type="scientific">Dendrobium nobile</name>
    <name type="common">Orchid</name>
    <dbReference type="NCBI Taxonomy" id="94219"/>
    <lineage>
        <taxon>Eukaryota</taxon>
        <taxon>Viridiplantae</taxon>
        <taxon>Streptophyta</taxon>
        <taxon>Embryophyta</taxon>
        <taxon>Tracheophyta</taxon>
        <taxon>Spermatophyta</taxon>
        <taxon>Magnoliopsida</taxon>
        <taxon>Liliopsida</taxon>
        <taxon>Asparagales</taxon>
        <taxon>Orchidaceae</taxon>
        <taxon>Epidendroideae</taxon>
        <taxon>Malaxideae</taxon>
        <taxon>Dendrobiinae</taxon>
        <taxon>Dendrobium</taxon>
    </lineage>
</organism>
<dbReference type="AlphaFoldDB" id="A0A8T3C780"/>
<protein>
    <submittedName>
        <fullName evidence="1">Uncharacterized protein</fullName>
    </submittedName>
</protein>
<name>A0A8T3C780_DENNO</name>
<evidence type="ECO:0000313" key="1">
    <source>
        <dbReference type="EMBL" id="KAI0529746.1"/>
    </source>
</evidence>
<gene>
    <name evidence="1" type="ORF">KFK09_002304</name>
</gene>
<dbReference type="EMBL" id="JAGYWB010000002">
    <property type="protein sequence ID" value="KAI0529746.1"/>
    <property type="molecule type" value="Genomic_DNA"/>
</dbReference>
<sequence length="113" mass="12737">MKLLCLLRRGPIGSYDRSSLAAKVSHLPGLISEAHTSTSWAFVLKISHLCSLRDERHGKIIIVLEKSDLNKEINYSMRTPNRQTIFGDQPECATSPFRSVPRLVLLSTAARYR</sequence>
<reference evidence="1" key="1">
    <citation type="journal article" date="2022" name="Front. Genet.">
        <title>Chromosome-Scale Assembly of the Dendrobium nobile Genome Provides Insights Into the Molecular Mechanism of the Biosynthesis of the Medicinal Active Ingredient of Dendrobium.</title>
        <authorList>
            <person name="Xu Q."/>
            <person name="Niu S.-C."/>
            <person name="Li K.-L."/>
            <person name="Zheng P.-J."/>
            <person name="Zhang X.-J."/>
            <person name="Jia Y."/>
            <person name="Liu Y."/>
            <person name="Niu Y.-X."/>
            <person name="Yu L.-H."/>
            <person name="Chen D.-F."/>
            <person name="Zhang G.-Q."/>
        </authorList>
    </citation>
    <scope>NUCLEOTIDE SEQUENCE</scope>
    <source>
        <tissue evidence="1">Leaf</tissue>
    </source>
</reference>
<proteinExistence type="predicted"/>
<dbReference type="Proteomes" id="UP000829196">
    <property type="component" value="Unassembled WGS sequence"/>
</dbReference>
<keyword evidence="2" id="KW-1185">Reference proteome</keyword>
<comment type="caution">
    <text evidence="1">The sequence shown here is derived from an EMBL/GenBank/DDBJ whole genome shotgun (WGS) entry which is preliminary data.</text>
</comment>
<evidence type="ECO:0000313" key="2">
    <source>
        <dbReference type="Proteomes" id="UP000829196"/>
    </source>
</evidence>